<organism evidence="3 4">
    <name type="scientific">Necator americanus</name>
    <name type="common">Human hookworm</name>
    <dbReference type="NCBI Taxonomy" id="51031"/>
    <lineage>
        <taxon>Eukaryota</taxon>
        <taxon>Metazoa</taxon>
        <taxon>Ecdysozoa</taxon>
        <taxon>Nematoda</taxon>
        <taxon>Chromadorea</taxon>
        <taxon>Rhabditida</taxon>
        <taxon>Rhabditina</taxon>
        <taxon>Rhabditomorpha</taxon>
        <taxon>Strongyloidea</taxon>
        <taxon>Ancylostomatidae</taxon>
        <taxon>Bunostominae</taxon>
        <taxon>Necator</taxon>
    </lineage>
</organism>
<sequence length="728" mass="82455">MRTVRAGAFHVFVSSPFKGRKHRKKRSKPAPDREIAVLITAVDGEPARFHKRLKSVLLNLLRLSSRLDVRFHRYNGIDITAGASLWPIAGPLIRNMVKTATAMCTEDREREESLKLATSIADGNPVKCESSTVENSDQVPFIKKENEEPTVFPSYPAAEQSTVVAQECPCVTSGTAPLPTTVPSQDNWTDILDSALSDPSLPTKMFHCLTIGIKGLVQELGLAECYRFKYVHEGNLEEVKETVVCELSKVILETEADRVLTAAITSCKGSIAEDGFHQRIRSVFPQRLSSAREFLRNGAASEEHLYRFIEETANVFPRGFLGRRNTEKLLKVISHTLCLWKPKQALSIPMLSLNILECDVCRALRSRKAAVAVPVSNLQRQLILRIARFLTKFILANLIDFAFFFSATKNSEYLIFDKKGFKFWKSVEKRKFLRDYHVKTAPTCGYTSSRFIVNSTPCRTTVKNISQDGYFRRNQLRVLATCLDGYIKAAKLKPAGGLSYEIKRLKRFLKGHDLRHRLVGKSKLKVQYQRLYFAKADISNCFANIDRKILEKALKDLLGDRSMTFVYGYGKVNKSTSVRVDAAAATYEEAVKSMILAMKKKRLRDSTRIPVNAQEIGASQIITTIMNLLNSITFSLDNSDTVYKMGKGVPQGFQLSCRLAHIYLLYFEQMSWKHLSWHTCLLRYVDDYLVCSYNRSEVQQSIIFKGKPRAECTLIYISALFVIHINLV</sequence>
<protein>
    <recommendedName>
        <fullName evidence="1">Telomerase catalytic subunit</fullName>
    </recommendedName>
</protein>
<dbReference type="PRINTS" id="PR01365">
    <property type="entry name" value="TELOMERASERT"/>
</dbReference>
<proteinExistence type="predicted"/>
<keyword evidence="4" id="KW-1185">Reference proteome</keyword>
<reference evidence="3 4" key="1">
    <citation type="submission" date="2023-08" db="EMBL/GenBank/DDBJ databases">
        <title>A Necator americanus chromosomal reference genome.</title>
        <authorList>
            <person name="Ilik V."/>
            <person name="Petrzelkova K.J."/>
            <person name="Pardy F."/>
            <person name="Fuh T."/>
            <person name="Niatou-Singa F.S."/>
            <person name="Gouil Q."/>
            <person name="Baker L."/>
            <person name="Ritchie M.E."/>
            <person name="Jex A.R."/>
            <person name="Gazzola D."/>
            <person name="Li H."/>
            <person name="Toshio Fujiwara R."/>
            <person name="Zhan B."/>
            <person name="Aroian R.V."/>
            <person name="Pafco B."/>
            <person name="Schwarz E.M."/>
        </authorList>
    </citation>
    <scope>NUCLEOTIDE SEQUENCE [LARGE SCALE GENOMIC DNA]</scope>
    <source>
        <strain evidence="3 4">Aroian</strain>
        <tissue evidence="3">Whole animal</tissue>
    </source>
</reference>
<dbReference type="EMBL" id="JAVFWL010000001">
    <property type="protein sequence ID" value="KAK6728429.1"/>
    <property type="molecule type" value="Genomic_DNA"/>
</dbReference>
<feature type="domain" description="Reverse transcriptase" evidence="2">
    <location>
        <begin position="460"/>
        <end position="728"/>
    </location>
</feature>
<dbReference type="Proteomes" id="UP001303046">
    <property type="component" value="Unassembled WGS sequence"/>
</dbReference>
<evidence type="ECO:0000256" key="1">
    <source>
        <dbReference type="ARBA" id="ARBA00032044"/>
    </source>
</evidence>
<dbReference type="SUPFAM" id="SSF56672">
    <property type="entry name" value="DNA/RNA polymerases"/>
    <property type="match status" value="1"/>
</dbReference>
<accession>A0ABR1BTL1</accession>
<dbReference type="InterPro" id="IPR000477">
    <property type="entry name" value="RT_dom"/>
</dbReference>
<evidence type="ECO:0000259" key="2">
    <source>
        <dbReference type="PROSITE" id="PS50878"/>
    </source>
</evidence>
<dbReference type="InterPro" id="IPR003545">
    <property type="entry name" value="Telomerase_RT"/>
</dbReference>
<evidence type="ECO:0000313" key="3">
    <source>
        <dbReference type="EMBL" id="KAK6728429.1"/>
    </source>
</evidence>
<gene>
    <name evidence="3" type="primary">Necator_chrI.g1957</name>
    <name evidence="3" type="ORF">RB195_005831</name>
</gene>
<name>A0ABR1BTL1_NECAM</name>
<dbReference type="PROSITE" id="PS50878">
    <property type="entry name" value="RT_POL"/>
    <property type="match status" value="1"/>
</dbReference>
<dbReference type="InterPro" id="IPR043502">
    <property type="entry name" value="DNA/RNA_pol_sf"/>
</dbReference>
<evidence type="ECO:0000313" key="4">
    <source>
        <dbReference type="Proteomes" id="UP001303046"/>
    </source>
</evidence>
<comment type="caution">
    <text evidence="3">The sequence shown here is derived from an EMBL/GenBank/DDBJ whole genome shotgun (WGS) entry which is preliminary data.</text>
</comment>